<dbReference type="PANTHER" id="PTHR13546:SF13">
    <property type="entry name" value="COILED-COIL DOMAIN-CONTAINING PROTEIN 85A"/>
    <property type="match status" value="1"/>
</dbReference>
<sequence length="587" mass="63858">MSKAAGGAAAAAAAAAAAESCSPAQAGSSAAAPVEDLSKVSDEELLQWSKEELIRSLRRAEAEKVSAMLDHSNLIREVNRRLQLHLGEIRGLKDINQKLQEDNQELRDLCCFLDDDRQKGKRVSREWQRLGRYTAGVMHKEVALYLQKLKELEVKQEEVVKENMELKELCVLLDEEKGAGCAGSRCSIDSQASLCQLTASTAPYVRDVGDGSSTSSTGSTDSPDHHKHHASSGSPEHLQKPRSEGSPEHAKHRSTSPEHPQKPRACGTPDHPKALKGPSPEHHKPLCKGSPEQQRHPHPGSSPETLPKHVLSGSPEHFQKHRSGGSPEHTRHSGGSPEHLQKHALGGSLEHLPRARGTSPEHLKQHFGGSPDHKHGGGGGGGGGSGGGSREGTLRRQAQEDGSPHHRNVYSGMNESTLSYVRQLEARVRQLEEENRMLPQASQNRRQPPTRNSSNMEKGWGPRARRVLQWWQGCRGIGRCLPTLPGSFRLSSGADGSNSSPNSAASFSGHATPSQQPEPVVHSLKVLDVQETIDRQQGKEYEHDLSETEKAIVREMCNVVWRKLGDAAGSCPGIRQHLSGNQYKGPM</sequence>
<proteinExistence type="inferred from homology"/>
<organism evidence="7 8">
    <name type="scientific">Sapajus apella</name>
    <name type="common">Brown-capped capuchin</name>
    <name type="synonym">Cebus apella</name>
    <dbReference type="NCBI Taxonomy" id="9515"/>
    <lineage>
        <taxon>Eukaryota</taxon>
        <taxon>Metazoa</taxon>
        <taxon>Chordata</taxon>
        <taxon>Craniata</taxon>
        <taxon>Vertebrata</taxon>
        <taxon>Euteleostomi</taxon>
        <taxon>Mammalia</taxon>
        <taxon>Eutheria</taxon>
        <taxon>Euarchontoglires</taxon>
        <taxon>Primates</taxon>
        <taxon>Haplorrhini</taxon>
        <taxon>Platyrrhini</taxon>
        <taxon>Cebidae</taxon>
        <taxon>Cebinae</taxon>
        <taxon>Sapajus</taxon>
    </lineage>
</organism>
<evidence type="ECO:0000313" key="8">
    <source>
        <dbReference type="RefSeq" id="XP_032147966.1"/>
    </source>
</evidence>
<name>A0A6J3IZH3_SAPAP</name>
<accession>A0A6J3IZH3</accession>
<dbReference type="Proteomes" id="UP000504640">
    <property type="component" value="Unplaced"/>
</dbReference>
<dbReference type="GeneID" id="116560605"/>
<gene>
    <name evidence="8" type="primary">CCDC85A</name>
</gene>
<comment type="subcellular location">
    <subcellularLocation>
        <location evidence="1">Cell junction</location>
        <location evidence="1">Adherens junction</location>
    </subcellularLocation>
</comment>
<feature type="compositionally biased region" description="Low complexity" evidence="6">
    <location>
        <begin position="210"/>
        <end position="221"/>
    </location>
</feature>
<evidence type="ECO:0000256" key="5">
    <source>
        <dbReference type="SAM" id="Coils"/>
    </source>
</evidence>
<evidence type="ECO:0000256" key="6">
    <source>
        <dbReference type="SAM" id="MobiDB-lite"/>
    </source>
</evidence>
<feature type="compositionally biased region" description="Gly residues" evidence="6">
    <location>
        <begin position="377"/>
        <end position="390"/>
    </location>
</feature>
<dbReference type="GO" id="GO:0005912">
    <property type="term" value="C:adherens junction"/>
    <property type="evidence" value="ECO:0007669"/>
    <property type="project" value="UniProtKB-SubCell"/>
</dbReference>
<feature type="compositionally biased region" description="Polar residues" evidence="6">
    <location>
        <begin position="440"/>
        <end position="456"/>
    </location>
</feature>
<protein>
    <submittedName>
        <fullName evidence="8">Coiled-coil domain-containing protein 85A isoform X1</fullName>
    </submittedName>
</protein>
<feature type="coiled-coil region" evidence="5">
    <location>
        <begin position="50"/>
        <end position="109"/>
    </location>
</feature>
<dbReference type="GO" id="GO:0005634">
    <property type="term" value="C:nucleus"/>
    <property type="evidence" value="ECO:0007669"/>
    <property type="project" value="TreeGrafter"/>
</dbReference>
<dbReference type="PANTHER" id="PTHR13546">
    <property type="entry name" value="RE60986P"/>
    <property type="match status" value="1"/>
</dbReference>
<feature type="region of interest" description="Disordered" evidence="6">
    <location>
        <begin position="434"/>
        <end position="461"/>
    </location>
</feature>
<dbReference type="RefSeq" id="XP_032147966.1">
    <property type="nucleotide sequence ID" value="XM_032292075.1"/>
</dbReference>
<keyword evidence="7" id="KW-1185">Reference proteome</keyword>
<feature type="region of interest" description="Disordered" evidence="6">
    <location>
        <begin position="204"/>
        <end position="415"/>
    </location>
</feature>
<evidence type="ECO:0000256" key="2">
    <source>
        <dbReference type="ARBA" id="ARBA00009052"/>
    </source>
</evidence>
<keyword evidence="4 5" id="KW-0175">Coiled coil</keyword>
<evidence type="ECO:0000313" key="7">
    <source>
        <dbReference type="Proteomes" id="UP000504640"/>
    </source>
</evidence>
<comment type="similarity">
    <text evidence="2">Belongs to the CCDC85 family.</text>
</comment>
<dbReference type="Pfam" id="PF10226">
    <property type="entry name" value="CCDC85"/>
    <property type="match status" value="1"/>
</dbReference>
<evidence type="ECO:0000256" key="3">
    <source>
        <dbReference type="ARBA" id="ARBA00022949"/>
    </source>
</evidence>
<evidence type="ECO:0000256" key="4">
    <source>
        <dbReference type="ARBA" id="ARBA00023054"/>
    </source>
</evidence>
<feature type="compositionally biased region" description="Basic and acidic residues" evidence="6">
    <location>
        <begin position="392"/>
        <end position="404"/>
    </location>
</feature>
<evidence type="ECO:0000256" key="1">
    <source>
        <dbReference type="ARBA" id="ARBA00004536"/>
    </source>
</evidence>
<feature type="coiled-coil region" evidence="5">
    <location>
        <begin position="142"/>
        <end position="169"/>
    </location>
</feature>
<feature type="compositionally biased region" description="Low complexity" evidence="6">
    <location>
        <begin position="492"/>
        <end position="509"/>
    </location>
</feature>
<keyword evidence="3" id="KW-0965">Cell junction</keyword>
<dbReference type="CTD" id="114800"/>
<dbReference type="AlphaFoldDB" id="A0A6J3IZH3"/>
<dbReference type="GO" id="GO:0045892">
    <property type="term" value="P:negative regulation of DNA-templated transcription"/>
    <property type="evidence" value="ECO:0007669"/>
    <property type="project" value="TreeGrafter"/>
</dbReference>
<feature type="compositionally biased region" description="Basic and acidic residues" evidence="6">
    <location>
        <begin position="237"/>
        <end position="261"/>
    </location>
</feature>
<dbReference type="InterPro" id="IPR019359">
    <property type="entry name" value="CCDC85"/>
</dbReference>
<reference evidence="8" key="1">
    <citation type="submission" date="2025-08" db="UniProtKB">
        <authorList>
            <consortium name="RefSeq"/>
        </authorList>
    </citation>
    <scope>IDENTIFICATION</scope>
    <source>
        <tissue evidence="8">Blood</tissue>
    </source>
</reference>
<feature type="region of interest" description="Disordered" evidence="6">
    <location>
        <begin position="492"/>
        <end position="519"/>
    </location>
</feature>